<dbReference type="Proteomes" id="UP000280696">
    <property type="component" value="Unassembled WGS sequence"/>
</dbReference>
<dbReference type="PANTHER" id="PTHR43798:SF31">
    <property type="entry name" value="AB HYDROLASE SUPERFAMILY PROTEIN YCLE"/>
    <property type="match status" value="1"/>
</dbReference>
<evidence type="ECO:0000259" key="2">
    <source>
        <dbReference type="Pfam" id="PF00561"/>
    </source>
</evidence>
<dbReference type="Pfam" id="PF00561">
    <property type="entry name" value="Abhydrolase_1"/>
    <property type="match status" value="1"/>
</dbReference>
<feature type="domain" description="AB hydrolase-1" evidence="2">
    <location>
        <begin position="15"/>
        <end position="115"/>
    </location>
</feature>
<comment type="caution">
    <text evidence="3">The sequence shown here is derived from an EMBL/GenBank/DDBJ whole genome shotgun (WGS) entry which is preliminary data.</text>
</comment>
<protein>
    <submittedName>
        <fullName evidence="3">Alpha/beta hydrolase</fullName>
    </submittedName>
</protein>
<dbReference type="EMBL" id="RAYQ01000002">
    <property type="protein sequence ID" value="RKI93730.1"/>
    <property type="molecule type" value="Genomic_DNA"/>
</dbReference>
<dbReference type="InterPro" id="IPR000073">
    <property type="entry name" value="AB_hydrolase_1"/>
</dbReference>
<dbReference type="Gene3D" id="3.40.50.1820">
    <property type="entry name" value="alpha/beta hydrolase"/>
    <property type="match status" value="1"/>
</dbReference>
<name>A0A3A9AQC2_9FIRM</name>
<reference evidence="3 4" key="1">
    <citation type="submission" date="2018-09" db="EMBL/GenBank/DDBJ databases">
        <title>Murine metabolic-syndrome-specific gut microbial biobank.</title>
        <authorList>
            <person name="Liu C."/>
        </authorList>
    </citation>
    <scope>NUCLEOTIDE SEQUENCE [LARGE SCALE GENOMIC DNA]</scope>
    <source>
        <strain evidence="3 4">0.1xD8-82</strain>
    </source>
</reference>
<dbReference type="AlphaFoldDB" id="A0A3A9AQC2"/>
<evidence type="ECO:0000313" key="3">
    <source>
        <dbReference type="EMBL" id="RKI93730.1"/>
    </source>
</evidence>
<dbReference type="GO" id="GO:0016787">
    <property type="term" value="F:hydrolase activity"/>
    <property type="evidence" value="ECO:0007669"/>
    <property type="project" value="UniProtKB-KW"/>
</dbReference>
<dbReference type="OrthoDB" id="9775557at2"/>
<evidence type="ECO:0000313" key="4">
    <source>
        <dbReference type="Proteomes" id="UP000280696"/>
    </source>
</evidence>
<keyword evidence="4" id="KW-1185">Reference proteome</keyword>
<sequence>MNTGLYYQEKGNQEPFILLHGNGEDSSYFKNQIAYFSRKYRVIAVDTRGHGRSPRGTVPFTIEQFACDLYGFMAELEISKAVILGFSDGANIAMKFAMKYPDKVKALILNGGNLNPKGVKRTIQIPIEIGYKIAKRFASQSPDAKKKAEMLGLMVNEPNISPDELSKITVPTLVICGKNDMIKESHTREIAENIPDAKLLIIKGDHFIANKRYIAFNSEVENFLQTV</sequence>
<dbReference type="PRINTS" id="PR00111">
    <property type="entry name" value="ABHYDROLASE"/>
</dbReference>
<dbReference type="GO" id="GO:0016020">
    <property type="term" value="C:membrane"/>
    <property type="evidence" value="ECO:0007669"/>
    <property type="project" value="TreeGrafter"/>
</dbReference>
<keyword evidence="1 3" id="KW-0378">Hydrolase</keyword>
<organism evidence="3 4">
    <name type="scientific">Parablautia intestinalis</name>
    <dbReference type="NCBI Taxonomy" id="2320100"/>
    <lineage>
        <taxon>Bacteria</taxon>
        <taxon>Bacillati</taxon>
        <taxon>Bacillota</taxon>
        <taxon>Clostridia</taxon>
        <taxon>Lachnospirales</taxon>
        <taxon>Lachnospiraceae</taxon>
        <taxon>Parablautia</taxon>
    </lineage>
</organism>
<accession>A0A3A9AQC2</accession>
<dbReference type="SUPFAM" id="SSF53474">
    <property type="entry name" value="alpha/beta-Hydrolases"/>
    <property type="match status" value="1"/>
</dbReference>
<dbReference type="InterPro" id="IPR029058">
    <property type="entry name" value="AB_hydrolase_fold"/>
</dbReference>
<gene>
    <name evidence="3" type="ORF">D7V94_03420</name>
</gene>
<dbReference type="RefSeq" id="WP_120466746.1">
    <property type="nucleotide sequence ID" value="NZ_RAYQ01000002.1"/>
</dbReference>
<dbReference type="InterPro" id="IPR050266">
    <property type="entry name" value="AB_hydrolase_sf"/>
</dbReference>
<evidence type="ECO:0000256" key="1">
    <source>
        <dbReference type="ARBA" id="ARBA00022801"/>
    </source>
</evidence>
<proteinExistence type="predicted"/>
<dbReference type="PANTHER" id="PTHR43798">
    <property type="entry name" value="MONOACYLGLYCEROL LIPASE"/>
    <property type="match status" value="1"/>
</dbReference>